<evidence type="ECO:0000256" key="1">
    <source>
        <dbReference type="ARBA" id="ARBA00004141"/>
    </source>
</evidence>
<gene>
    <name evidence="6" type="primary">ecfT_2</name>
    <name evidence="6" type="ORF">NEOCIP111885_02494</name>
</gene>
<sequence>MKGRFYAFHPIVNFSYYMGAILLVMINQHPIFLFVAFSILITFHFFNDCFNHMKQWLFFMFTTGILIFLINPLFNERGRHVLFEVMGHRVTLEASLYGGMSALSIISVLMLFISYNEVMTPNKLLFLFSKFLPQFAILLMLTLRFIPLMRRRLDEIAAVQVSKGISVKQGPWKERIKKGMLYVQILLTYSLEEAIQTADSMKARGYGQKKRSTYEYFRLNKKDSLTLLFLVILLSICLYGRFTGLGTLTIYPLMESIGLVPVEYFILLVYALFLCFPLLVEIGEVIRWRLLN</sequence>
<keyword evidence="4 5" id="KW-0472">Membrane</keyword>
<dbReference type="Pfam" id="PF02361">
    <property type="entry name" value="CbiQ"/>
    <property type="match status" value="1"/>
</dbReference>
<comment type="caution">
    <text evidence="6">The sequence shown here is derived from an EMBL/GenBank/DDBJ whole genome shotgun (WGS) entry which is preliminary data.</text>
</comment>
<organism evidence="6 7">
    <name type="scientific">Pseudoneobacillus rhizosphaerae</name>
    <dbReference type="NCBI Taxonomy" id="2880968"/>
    <lineage>
        <taxon>Bacteria</taxon>
        <taxon>Bacillati</taxon>
        <taxon>Bacillota</taxon>
        <taxon>Bacilli</taxon>
        <taxon>Bacillales</taxon>
        <taxon>Bacillaceae</taxon>
        <taxon>Pseudoneobacillus</taxon>
    </lineage>
</organism>
<dbReference type="PANTHER" id="PTHR33514">
    <property type="entry name" value="PROTEIN ABCI12, CHLOROPLASTIC"/>
    <property type="match status" value="1"/>
</dbReference>
<evidence type="ECO:0000256" key="2">
    <source>
        <dbReference type="ARBA" id="ARBA00022692"/>
    </source>
</evidence>
<evidence type="ECO:0000256" key="4">
    <source>
        <dbReference type="ARBA" id="ARBA00023136"/>
    </source>
</evidence>
<feature type="transmembrane region" description="Helical" evidence="5">
    <location>
        <begin position="94"/>
        <end position="113"/>
    </location>
</feature>
<dbReference type="GO" id="GO:0005886">
    <property type="term" value="C:plasma membrane"/>
    <property type="evidence" value="ECO:0007669"/>
    <property type="project" value="TreeGrafter"/>
</dbReference>
<dbReference type="PANTHER" id="PTHR33514:SF13">
    <property type="entry name" value="PROTEIN ABCI12, CHLOROPLASTIC"/>
    <property type="match status" value="1"/>
</dbReference>
<dbReference type="RefSeq" id="WP_230497018.1">
    <property type="nucleotide sequence ID" value="NZ_CAKJTG010000012.1"/>
</dbReference>
<keyword evidence="7" id="KW-1185">Reference proteome</keyword>
<dbReference type="InterPro" id="IPR003339">
    <property type="entry name" value="ABC/ECF_trnsptr_transmembrane"/>
</dbReference>
<keyword evidence="3 5" id="KW-1133">Transmembrane helix</keyword>
<feature type="transmembrane region" description="Helical" evidence="5">
    <location>
        <begin position="53"/>
        <end position="74"/>
    </location>
</feature>
<protein>
    <submittedName>
        <fullName evidence="6">Energy-coupling factor transporter transmembrane protein EcfT</fullName>
    </submittedName>
</protein>
<dbReference type="CDD" id="cd16914">
    <property type="entry name" value="EcfT"/>
    <property type="match status" value="1"/>
</dbReference>
<comment type="subcellular location">
    <subcellularLocation>
        <location evidence="1">Membrane</location>
        <topology evidence="1">Multi-pass membrane protein</topology>
    </subcellularLocation>
</comment>
<dbReference type="Proteomes" id="UP000789845">
    <property type="component" value="Unassembled WGS sequence"/>
</dbReference>
<evidence type="ECO:0000256" key="5">
    <source>
        <dbReference type="SAM" id="Phobius"/>
    </source>
</evidence>
<feature type="transmembrane region" description="Helical" evidence="5">
    <location>
        <begin position="125"/>
        <end position="146"/>
    </location>
</feature>
<name>A0A9C7LAS3_9BACI</name>
<feature type="transmembrane region" description="Helical" evidence="5">
    <location>
        <begin position="262"/>
        <end position="280"/>
    </location>
</feature>
<evidence type="ECO:0000313" key="6">
    <source>
        <dbReference type="EMBL" id="CAG9608777.1"/>
    </source>
</evidence>
<accession>A0A9C7LAS3</accession>
<keyword evidence="2 5" id="KW-0812">Transmembrane</keyword>
<evidence type="ECO:0000256" key="3">
    <source>
        <dbReference type="ARBA" id="ARBA00022989"/>
    </source>
</evidence>
<evidence type="ECO:0000313" key="7">
    <source>
        <dbReference type="Proteomes" id="UP000789845"/>
    </source>
</evidence>
<dbReference type="EMBL" id="CAKJTG010000012">
    <property type="protein sequence ID" value="CAG9608777.1"/>
    <property type="molecule type" value="Genomic_DNA"/>
</dbReference>
<dbReference type="AlphaFoldDB" id="A0A9C7LAS3"/>
<reference evidence="6" key="1">
    <citation type="submission" date="2021-10" db="EMBL/GenBank/DDBJ databases">
        <authorList>
            <person name="Criscuolo A."/>
        </authorList>
    </citation>
    <scope>NUCLEOTIDE SEQUENCE</scope>
    <source>
        <strain evidence="6">CIP111885</strain>
    </source>
</reference>
<feature type="transmembrane region" description="Helical" evidence="5">
    <location>
        <begin position="225"/>
        <end position="242"/>
    </location>
</feature>
<feature type="transmembrane region" description="Helical" evidence="5">
    <location>
        <begin position="31"/>
        <end position="47"/>
    </location>
</feature>
<proteinExistence type="predicted"/>